<name>A0A4Y1YMS5_9PROT</name>
<organism evidence="1 2">
    <name type="scientific">Nitrosomonas stercoris</name>
    <dbReference type="NCBI Taxonomy" id="1444684"/>
    <lineage>
        <taxon>Bacteria</taxon>
        <taxon>Pseudomonadati</taxon>
        <taxon>Pseudomonadota</taxon>
        <taxon>Betaproteobacteria</taxon>
        <taxon>Nitrosomonadales</taxon>
        <taxon>Nitrosomonadaceae</taxon>
        <taxon>Nitrosomonas</taxon>
    </lineage>
</organism>
<sequence length="62" mass="6562">MSLIAEYALVVVSGCKSEGEREVAIRKLLRMADNPGNNQRAASMNGAALAAEAIEMVSLRSP</sequence>
<gene>
    <name evidence="1" type="ORF">Nstercoris_00444</name>
</gene>
<evidence type="ECO:0000313" key="2">
    <source>
        <dbReference type="Proteomes" id="UP000316473"/>
    </source>
</evidence>
<proteinExistence type="predicted"/>
<keyword evidence="2" id="KW-1185">Reference proteome</keyword>
<protein>
    <submittedName>
        <fullName evidence="1">Uncharacterized protein</fullName>
    </submittedName>
</protein>
<dbReference type="EMBL" id="AP019755">
    <property type="protein sequence ID" value="BBL34213.1"/>
    <property type="molecule type" value="Genomic_DNA"/>
</dbReference>
<dbReference type="AlphaFoldDB" id="A0A4Y1YMS5"/>
<evidence type="ECO:0000313" key="1">
    <source>
        <dbReference type="EMBL" id="BBL34213.1"/>
    </source>
</evidence>
<reference evidence="1 2" key="1">
    <citation type="submission" date="2019-06" db="EMBL/GenBank/DDBJ databases">
        <title>Nitrosomonas stercoris KYUHI-S whole genome shotgun sequence.</title>
        <authorList>
            <person name="Nakagawa T."/>
            <person name="Tsuchiya Y."/>
            <person name="Takahashi R."/>
        </authorList>
    </citation>
    <scope>NUCLEOTIDE SEQUENCE [LARGE SCALE GENOMIC DNA]</scope>
    <source>
        <strain evidence="1 2">KYUHI-S</strain>
    </source>
</reference>
<dbReference type="KEGG" id="nst:Nstercoris_00444"/>
<dbReference type="Proteomes" id="UP000316473">
    <property type="component" value="Chromosome"/>
</dbReference>
<accession>A0A4Y1YMS5</accession>